<organism evidence="2">
    <name type="scientific">uncultured virus</name>
    <dbReference type="NCBI Taxonomy" id="340016"/>
    <lineage>
        <taxon>Viruses</taxon>
        <taxon>environmental samples</taxon>
    </lineage>
</organism>
<dbReference type="EMBL" id="KY487932">
    <property type="protein sequence ID" value="AUM61931.1"/>
    <property type="molecule type" value="Genomic_DNA"/>
</dbReference>
<gene>
    <name evidence="2" type="primary">Cap</name>
</gene>
<name>A0A2K9LTD7_9VIRU</name>
<proteinExistence type="predicted"/>
<accession>A0A2K9LTD7</accession>
<evidence type="ECO:0000256" key="1">
    <source>
        <dbReference type="SAM" id="MobiDB-lite"/>
    </source>
</evidence>
<sequence>MARRRTFRSKARGRSRRSRYRSRRRLTFRKTRKRFRKGRRMRRGGMSRALRFLLPKPLTWVKTSSQTILGLQGICKWAMLEPCLDWQDMQDTAGKISQSNLTIAGSTYNNVGLDHMAKVSCHYEILNTSLAYAQIEAYYCVPRRDVPDDTFARGIHTEPGTISAINGNTLYHIFNRSMQTSWNLEASTTAVPGGASSYETYFQHPQFQPFHSPEFCRLFKIYKTQRFQLAAGKRVALTVKSGYRRIPNDVLQRGTIDSQGYSYFRGTGRFILLKIHGQVVTKDDVTATTANPSAQVTYATTAFAVAATKRLRTTPIYGSIKLFSYDMAGINATDTPIAEKIPATVINEASTGGEVTNDGA</sequence>
<evidence type="ECO:0000313" key="2">
    <source>
        <dbReference type="EMBL" id="AUM61931.1"/>
    </source>
</evidence>
<reference evidence="2" key="1">
    <citation type="submission" date="2017-01" db="EMBL/GenBank/DDBJ databases">
        <title>High-throughput sequencing uncovers low homogeneity in the biogeography of single-stranded DNA viruses.</title>
        <authorList>
            <person name="Pearson V.M."/>
            <person name="Rokyta D.R."/>
        </authorList>
    </citation>
    <scope>NUCLEOTIDE SEQUENCE</scope>
</reference>
<feature type="region of interest" description="Disordered" evidence="1">
    <location>
        <begin position="1"/>
        <end position="21"/>
    </location>
</feature>
<protein>
    <submittedName>
        <fullName evidence="2">Capsid</fullName>
    </submittedName>
</protein>